<keyword evidence="11" id="KW-1185">Reference proteome</keyword>
<dbReference type="GO" id="GO:0003735">
    <property type="term" value="F:structural constituent of ribosome"/>
    <property type="evidence" value="ECO:0007669"/>
    <property type="project" value="InterPro"/>
</dbReference>
<comment type="similarity">
    <text evidence="2">Belongs to the bacterial ribosomal protein bS6 family.</text>
</comment>
<feature type="non-terminal residue" evidence="10">
    <location>
        <position position="1"/>
    </location>
</feature>
<dbReference type="FunFam" id="3.30.70.60:FF:000006">
    <property type="entry name" value="30S ribosomal protein S6 alpha, chloroplastic"/>
    <property type="match status" value="1"/>
</dbReference>
<keyword evidence="3" id="KW-0150">Chloroplast</keyword>
<dbReference type="InterPro" id="IPR000529">
    <property type="entry name" value="Ribosomal_bS6"/>
</dbReference>
<proteinExistence type="inferred from homology"/>
<name>A0A371GF97_MUCPR</name>
<evidence type="ECO:0000256" key="3">
    <source>
        <dbReference type="ARBA" id="ARBA00022528"/>
    </source>
</evidence>
<organism evidence="10 11">
    <name type="scientific">Mucuna pruriens</name>
    <name type="common">Velvet bean</name>
    <name type="synonym">Dolichos pruriens</name>
    <dbReference type="NCBI Taxonomy" id="157652"/>
    <lineage>
        <taxon>Eukaryota</taxon>
        <taxon>Viridiplantae</taxon>
        <taxon>Streptophyta</taxon>
        <taxon>Embryophyta</taxon>
        <taxon>Tracheophyta</taxon>
        <taxon>Spermatophyta</taxon>
        <taxon>Magnoliopsida</taxon>
        <taxon>eudicotyledons</taxon>
        <taxon>Gunneridae</taxon>
        <taxon>Pentapetalae</taxon>
        <taxon>rosids</taxon>
        <taxon>fabids</taxon>
        <taxon>Fabales</taxon>
        <taxon>Fabaceae</taxon>
        <taxon>Papilionoideae</taxon>
        <taxon>50 kb inversion clade</taxon>
        <taxon>NPAAA clade</taxon>
        <taxon>indigoferoid/millettioid clade</taxon>
        <taxon>Phaseoleae</taxon>
        <taxon>Mucuna</taxon>
    </lineage>
</organism>
<comment type="subcellular location">
    <subcellularLocation>
        <location evidence="1">Plastid</location>
        <location evidence="1">Chloroplast</location>
    </subcellularLocation>
</comment>
<keyword evidence="8 10" id="KW-0689">Ribosomal protein</keyword>
<dbReference type="Pfam" id="PF01250">
    <property type="entry name" value="Ribosomal_S6"/>
    <property type="match status" value="1"/>
</dbReference>
<dbReference type="GO" id="GO:1990904">
    <property type="term" value="C:ribonucleoprotein complex"/>
    <property type="evidence" value="ECO:0007669"/>
    <property type="project" value="UniProtKB-KW"/>
</dbReference>
<accession>A0A371GF97</accession>
<dbReference type="SUPFAM" id="SSF54995">
    <property type="entry name" value="Ribosomal protein S6"/>
    <property type="match status" value="1"/>
</dbReference>
<dbReference type="OrthoDB" id="2014413at2759"/>
<dbReference type="GO" id="GO:0070181">
    <property type="term" value="F:small ribosomal subunit rRNA binding"/>
    <property type="evidence" value="ECO:0007669"/>
    <property type="project" value="TreeGrafter"/>
</dbReference>
<evidence type="ECO:0000256" key="6">
    <source>
        <dbReference type="ARBA" id="ARBA00022884"/>
    </source>
</evidence>
<dbReference type="AlphaFoldDB" id="A0A371GF97"/>
<dbReference type="EMBL" id="QJKJ01005734">
    <property type="protein sequence ID" value="RDX89224.1"/>
    <property type="molecule type" value="Genomic_DNA"/>
</dbReference>
<evidence type="ECO:0000256" key="7">
    <source>
        <dbReference type="ARBA" id="ARBA00022946"/>
    </source>
</evidence>
<dbReference type="PANTHER" id="PTHR21011">
    <property type="entry name" value="MITOCHONDRIAL 28S RIBOSOMAL PROTEIN S6"/>
    <property type="match status" value="1"/>
</dbReference>
<gene>
    <name evidence="10" type="primary">RPS6</name>
    <name evidence="10" type="ORF">CR513_29076</name>
</gene>
<evidence type="ECO:0000256" key="2">
    <source>
        <dbReference type="ARBA" id="ARBA00009512"/>
    </source>
</evidence>
<evidence type="ECO:0000313" key="11">
    <source>
        <dbReference type="Proteomes" id="UP000257109"/>
    </source>
</evidence>
<evidence type="ECO:0000256" key="5">
    <source>
        <dbReference type="ARBA" id="ARBA00022730"/>
    </source>
</evidence>
<dbReference type="HAMAP" id="MF_00360">
    <property type="entry name" value="Ribosomal_bS6"/>
    <property type="match status" value="1"/>
</dbReference>
<dbReference type="GO" id="GO:0005840">
    <property type="term" value="C:ribosome"/>
    <property type="evidence" value="ECO:0007669"/>
    <property type="project" value="UniProtKB-KW"/>
</dbReference>
<evidence type="ECO:0000256" key="9">
    <source>
        <dbReference type="ARBA" id="ARBA00023274"/>
    </source>
</evidence>
<keyword evidence="9" id="KW-0687">Ribonucleoprotein</keyword>
<dbReference type="InterPro" id="IPR014717">
    <property type="entry name" value="Transl_elong_EF1B/ribsomal_bS6"/>
</dbReference>
<sequence length="183" mass="20912">MASSWLKIAISWNPLSYCCRPNTNTNIPNPILSFPNRRSVSINAENLNFSDPFEPGGFGFDSDPIPPAEEPQCPPGLRQYETMVVLRPDMTEDQRLALTQKYDELLVAGGGMYIEVFNRGVIPLAYSIRRKNRAGETNTYFDGIYLLFTYFTKPESINILEETLKADDNIIRTMTSKIRKRKY</sequence>
<reference evidence="10" key="1">
    <citation type="submission" date="2018-05" db="EMBL/GenBank/DDBJ databases">
        <title>Draft genome of Mucuna pruriens seed.</title>
        <authorList>
            <person name="Nnadi N.E."/>
            <person name="Vos R."/>
            <person name="Hasami M.H."/>
            <person name="Devisetty U.K."/>
            <person name="Aguiy J.C."/>
        </authorList>
    </citation>
    <scope>NUCLEOTIDE SEQUENCE [LARGE SCALE GENOMIC DNA]</scope>
    <source>
        <strain evidence="10">JCA_2017</strain>
    </source>
</reference>
<dbReference type="InterPro" id="IPR020814">
    <property type="entry name" value="Ribosomal_S6_plastid/chlpt"/>
</dbReference>
<evidence type="ECO:0000313" key="10">
    <source>
        <dbReference type="EMBL" id="RDX89224.1"/>
    </source>
</evidence>
<dbReference type="STRING" id="157652.A0A371GF97"/>
<dbReference type="GO" id="GO:0009507">
    <property type="term" value="C:chloroplast"/>
    <property type="evidence" value="ECO:0007669"/>
    <property type="project" value="UniProtKB-SubCell"/>
</dbReference>
<evidence type="ECO:0000256" key="4">
    <source>
        <dbReference type="ARBA" id="ARBA00022640"/>
    </source>
</evidence>
<dbReference type="PANTHER" id="PTHR21011:SF16">
    <property type="entry name" value="SMALL RIBOSOMAL SUBUNIT PROTEIN BS6C ALPHA"/>
    <property type="match status" value="1"/>
</dbReference>
<keyword evidence="7" id="KW-0809">Transit peptide</keyword>
<dbReference type="InterPro" id="IPR035980">
    <property type="entry name" value="Ribosomal_bS6_sf"/>
</dbReference>
<dbReference type="CDD" id="cd15487">
    <property type="entry name" value="bS6_chloro_cyano"/>
    <property type="match status" value="1"/>
</dbReference>
<keyword evidence="4" id="KW-0934">Plastid</keyword>
<evidence type="ECO:0000256" key="8">
    <source>
        <dbReference type="ARBA" id="ARBA00022980"/>
    </source>
</evidence>
<keyword evidence="6" id="KW-0694">RNA-binding</keyword>
<dbReference type="Gene3D" id="3.30.70.60">
    <property type="match status" value="1"/>
</dbReference>
<dbReference type="GO" id="GO:0006412">
    <property type="term" value="P:translation"/>
    <property type="evidence" value="ECO:0007669"/>
    <property type="project" value="InterPro"/>
</dbReference>
<comment type="caution">
    <text evidence="10">The sequence shown here is derived from an EMBL/GenBank/DDBJ whole genome shotgun (WGS) entry which is preliminary data.</text>
</comment>
<evidence type="ECO:0000256" key="1">
    <source>
        <dbReference type="ARBA" id="ARBA00004229"/>
    </source>
</evidence>
<keyword evidence="5" id="KW-0699">rRNA-binding</keyword>
<protein>
    <submittedName>
        <fullName evidence="10">30S ribosomal protein S6 alpha, chloroplastic</fullName>
    </submittedName>
</protein>
<dbReference type="Proteomes" id="UP000257109">
    <property type="component" value="Unassembled WGS sequence"/>
</dbReference>